<evidence type="ECO:0000256" key="2">
    <source>
        <dbReference type="ARBA" id="ARBA00007456"/>
    </source>
</evidence>
<dbReference type="Gene3D" id="2.60.120.10">
    <property type="entry name" value="Jelly Rolls"/>
    <property type="match status" value="1"/>
</dbReference>
<proteinExistence type="inferred from homology"/>
<dbReference type="SUPFAM" id="SSF51182">
    <property type="entry name" value="RmlC-like cupins"/>
    <property type="match status" value="1"/>
</dbReference>
<evidence type="ECO:0000256" key="6">
    <source>
        <dbReference type="SAM" id="SignalP"/>
    </source>
</evidence>
<evidence type="ECO:0000259" key="7">
    <source>
        <dbReference type="SMART" id="SM00835"/>
    </source>
</evidence>
<organism evidence="8 9">
    <name type="scientific">Setomelanomma holmii</name>
    <dbReference type="NCBI Taxonomy" id="210430"/>
    <lineage>
        <taxon>Eukaryota</taxon>
        <taxon>Fungi</taxon>
        <taxon>Dikarya</taxon>
        <taxon>Ascomycota</taxon>
        <taxon>Pezizomycotina</taxon>
        <taxon>Dothideomycetes</taxon>
        <taxon>Pleosporomycetidae</taxon>
        <taxon>Pleosporales</taxon>
        <taxon>Pleosporineae</taxon>
        <taxon>Phaeosphaeriaceae</taxon>
        <taxon>Setomelanomma</taxon>
    </lineage>
</organism>
<evidence type="ECO:0000256" key="5">
    <source>
        <dbReference type="ARBA" id="ARBA00023211"/>
    </source>
</evidence>
<dbReference type="Pfam" id="PF00190">
    <property type="entry name" value="Cupin_1"/>
    <property type="match status" value="1"/>
</dbReference>
<keyword evidence="4" id="KW-0479">Metal-binding</keyword>
<dbReference type="EMBL" id="ML978266">
    <property type="protein sequence ID" value="KAF2025430.1"/>
    <property type="molecule type" value="Genomic_DNA"/>
</dbReference>
<keyword evidence="3" id="KW-0964">Secreted</keyword>
<sequence length="231" mass="24579">MLTTLPILILTTFLPLLTSAQSKSRTVNSKLNADLKTAATNFDRNALLPINQDWYYDFDLHPNFNSATGAVITADAATMPSLTGLGISIALLKLAPCGMLSPHLHPRATNLVTAITGNTTSWMIGENGVRTVRVDLTPMRMTVFPQGSLHVMQNNDCEPALLVSALSSDDSGTLNILPSLWTVPQDIIQAGFGNAGLNTQDLGKDIPLVGTGAIIGSEACKKRCGINHGKQ</sequence>
<comment type="subcellular location">
    <subcellularLocation>
        <location evidence="1">Secreted</location>
    </subcellularLocation>
</comment>
<dbReference type="InterPro" id="IPR011051">
    <property type="entry name" value="RmlC_Cupin_sf"/>
</dbReference>
<keyword evidence="5" id="KW-0464">Manganese</keyword>
<protein>
    <submittedName>
        <fullName evidence="8">RmlC-like cupin</fullName>
    </submittedName>
</protein>
<dbReference type="CDD" id="cd02241">
    <property type="entry name" value="cupin_OxOx"/>
    <property type="match status" value="1"/>
</dbReference>
<evidence type="ECO:0000313" key="9">
    <source>
        <dbReference type="Proteomes" id="UP000799777"/>
    </source>
</evidence>
<comment type="similarity">
    <text evidence="2">Belongs to the germin family.</text>
</comment>
<accession>A0A9P4H1J3</accession>
<dbReference type="AlphaFoldDB" id="A0A9P4H1J3"/>
<keyword evidence="9" id="KW-1185">Reference proteome</keyword>
<evidence type="ECO:0000256" key="4">
    <source>
        <dbReference type="ARBA" id="ARBA00022723"/>
    </source>
</evidence>
<dbReference type="InterPro" id="IPR014710">
    <property type="entry name" value="RmlC-like_jellyroll"/>
</dbReference>
<evidence type="ECO:0000256" key="1">
    <source>
        <dbReference type="ARBA" id="ARBA00004613"/>
    </source>
</evidence>
<name>A0A9P4H1J3_9PLEO</name>
<dbReference type="PANTHER" id="PTHR31238">
    <property type="entry name" value="GERMIN-LIKE PROTEIN SUBFAMILY 3 MEMBER 3"/>
    <property type="match status" value="1"/>
</dbReference>
<dbReference type="InterPro" id="IPR006045">
    <property type="entry name" value="Cupin_1"/>
</dbReference>
<dbReference type="SMART" id="SM00835">
    <property type="entry name" value="Cupin_1"/>
    <property type="match status" value="1"/>
</dbReference>
<dbReference type="OrthoDB" id="1921208at2759"/>
<gene>
    <name evidence="8" type="ORF">EK21DRAFT_93258</name>
</gene>
<reference evidence="8" key="1">
    <citation type="journal article" date="2020" name="Stud. Mycol.">
        <title>101 Dothideomycetes genomes: a test case for predicting lifestyles and emergence of pathogens.</title>
        <authorList>
            <person name="Haridas S."/>
            <person name="Albert R."/>
            <person name="Binder M."/>
            <person name="Bloem J."/>
            <person name="Labutti K."/>
            <person name="Salamov A."/>
            <person name="Andreopoulos B."/>
            <person name="Baker S."/>
            <person name="Barry K."/>
            <person name="Bills G."/>
            <person name="Bluhm B."/>
            <person name="Cannon C."/>
            <person name="Castanera R."/>
            <person name="Culley D."/>
            <person name="Daum C."/>
            <person name="Ezra D."/>
            <person name="Gonzalez J."/>
            <person name="Henrissat B."/>
            <person name="Kuo A."/>
            <person name="Liang C."/>
            <person name="Lipzen A."/>
            <person name="Lutzoni F."/>
            <person name="Magnuson J."/>
            <person name="Mondo S."/>
            <person name="Nolan M."/>
            <person name="Ohm R."/>
            <person name="Pangilinan J."/>
            <person name="Park H.-J."/>
            <person name="Ramirez L."/>
            <person name="Alfaro M."/>
            <person name="Sun H."/>
            <person name="Tritt A."/>
            <person name="Yoshinaga Y."/>
            <person name="Zwiers L.-H."/>
            <person name="Turgeon B."/>
            <person name="Goodwin S."/>
            <person name="Spatafora J."/>
            <person name="Crous P."/>
            <person name="Grigoriev I."/>
        </authorList>
    </citation>
    <scope>NUCLEOTIDE SEQUENCE</scope>
    <source>
        <strain evidence="8">CBS 110217</strain>
    </source>
</reference>
<keyword evidence="6" id="KW-0732">Signal</keyword>
<evidence type="ECO:0000256" key="3">
    <source>
        <dbReference type="ARBA" id="ARBA00022525"/>
    </source>
</evidence>
<feature type="chain" id="PRO_5040444981" evidence="6">
    <location>
        <begin position="21"/>
        <end position="231"/>
    </location>
</feature>
<feature type="domain" description="Cupin type-1" evidence="7">
    <location>
        <begin position="56"/>
        <end position="203"/>
    </location>
</feature>
<comment type="caution">
    <text evidence="8">The sequence shown here is derived from an EMBL/GenBank/DDBJ whole genome shotgun (WGS) entry which is preliminary data.</text>
</comment>
<dbReference type="Proteomes" id="UP000799777">
    <property type="component" value="Unassembled WGS sequence"/>
</dbReference>
<dbReference type="InterPro" id="IPR001929">
    <property type="entry name" value="Germin"/>
</dbReference>
<dbReference type="GO" id="GO:0005576">
    <property type="term" value="C:extracellular region"/>
    <property type="evidence" value="ECO:0007669"/>
    <property type="project" value="UniProtKB-SubCell"/>
</dbReference>
<evidence type="ECO:0000313" key="8">
    <source>
        <dbReference type="EMBL" id="KAF2025430.1"/>
    </source>
</evidence>
<feature type="signal peptide" evidence="6">
    <location>
        <begin position="1"/>
        <end position="20"/>
    </location>
</feature>
<dbReference type="GO" id="GO:0030145">
    <property type="term" value="F:manganese ion binding"/>
    <property type="evidence" value="ECO:0007669"/>
    <property type="project" value="InterPro"/>
</dbReference>